<accession>A0A7G6UHP0</accession>
<evidence type="ECO:0000313" key="2">
    <source>
        <dbReference type="Proteomes" id="UP000515745"/>
    </source>
</evidence>
<gene>
    <name evidence="1" type="ORF">NASMSEV_072</name>
</gene>
<dbReference type="AlphaFoldDB" id="A0A7G6UHP0"/>
<dbReference type="EMBL" id="CP060019">
    <property type="protein sequence ID" value="QND78537.1"/>
    <property type="molecule type" value="Genomic_DNA"/>
</dbReference>
<proteinExistence type="predicted"/>
<name>A0A7G6UHP0_9PROT</name>
<reference evidence="1 2" key="1">
    <citation type="submission" date="2020-07" db="EMBL/GenBank/DDBJ databases">
        <title>Mutational pressure drives differential genome stability in two bacterial endosymbionts of sap feeding insects.</title>
        <authorList>
            <person name="Waneka G."/>
        </authorList>
    </citation>
    <scope>NUCLEOTIDE SEQUENCE [LARGE SCALE GENOMIC DNA]</scope>
    <source>
        <strain evidence="1">NAS-MSEV</strain>
    </source>
</reference>
<protein>
    <recommendedName>
        <fullName evidence="3">50S ribosomal protein L32</fullName>
    </recommendedName>
</protein>
<dbReference type="Proteomes" id="UP000515745">
    <property type="component" value="Chromosome"/>
</dbReference>
<evidence type="ECO:0000313" key="1">
    <source>
        <dbReference type="EMBL" id="QND78537.1"/>
    </source>
</evidence>
<evidence type="ECO:0008006" key="3">
    <source>
        <dbReference type="Google" id="ProtNLM"/>
    </source>
</evidence>
<organism evidence="1 2">
    <name type="scientific">Candidatus Nasuia deltocephalincola</name>
    <dbReference type="NCBI Taxonomy" id="1160784"/>
    <lineage>
        <taxon>Bacteria</taxon>
        <taxon>Pseudomonadati</taxon>
        <taxon>Pseudomonadota</taxon>
        <taxon>Betaproteobacteria</taxon>
        <taxon>Candidatus Nasuia</taxon>
    </lineage>
</organism>
<sequence length="44" mass="5171">MGVQKSKKSLSKKKSRINSKIFKKNINFFISKENNLIKLSHHKI</sequence>